<dbReference type="GO" id="GO:0005829">
    <property type="term" value="C:cytosol"/>
    <property type="evidence" value="ECO:0007669"/>
    <property type="project" value="UniProtKB-ARBA"/>
</dbReference>
<keyword evidence="5" id="KW-0007">Acetylation</keyword>
<sequence length="227" mass="26192">MRSARGQVEPTGAVMALQFADEEFQEAWRELDEPQLDGGWELFTETNGVTIYRLHDETTGLYEYKVFGGLANCTPELCADVYMDLTYRKHWDGYVKELYEKDFDGQSAIYWEVKYPFPLSNRDYVYVRERRDLDVDGRKIWVILARSSPETPCAEKSGVLRVKDYKQSVALERDGACGTKVFLNYFDNPGGMIPTWLVNWAAKSGVPGFLTDMQKACSNYRNYCQKK</sequence>
<evidence type="ECO:0000256" key="5">
    <source>
        <dbReference type="ARBA" id="ARBA00022990"/>
    </source>
</evidence>
<evidence type="ECO:0000256" key="2">
    <source>
        <dbReference type="ARBA" id="ARBA00022448"/>
    </source>
</evidence>
<evidence type="ECO:0000256" key="4">
    <source>
        <dbReference type="ARBA" id="ARBA00022553"/>
    </source>
</evidence>
<evidence type="ECO:0000259" key="12">
    <source>
        <dbReference type="PROSITE" id="PS50848"/>
    </source>
</evidence>
<evidence type="ECO:0000313" key="13">
    <source>
        <dbReference type="Ensembl" id="ENSENLP00000005864.1"/>
    </source>
</evidence>
<name>A0A665T7Y7_ECHNA</name>
<evidence type="ECO:0000313" key="14">
    <source>
        <dbReference type="Proteomes" id="UP000472264"/>
    </source>
</evidence>
<dbReference type="GO" id="GO:0008525">
    <property type="term" value="F:phosphatidylcholine transporter activity"/>
    <property type="evidence" value="ECO:0007669"/>
    <property type="project" value="TreeGrafter"/>
</dbReference>
<dbReference type="OMA" id="DYVYMRE"/>
<dbReference type="SMART" id="SM00234">
    <property type="entry name" value="START"/>
    <property type="match status" value="1"/>
</dbReference>
<reference evidence="13" key="3">
    <citation type="submission" date="2025-09" db="UniProtKB">
        <authorList>
            <consortium name="Ensembl"/>
        </authorList>
    </citation>
    <scope>IDENTIFICATION</scope>
</reference>
<keyword evidence="7" id="KW-0446">Lipid-binding</keyword>
<comment type="subunit">
    <text evidence="8">Interacts with ACOT13/THEM2.</text>
</comment>
<dbReference type="Proteomes" id="UP000472264">
    <property type="component" value="Chromosome 8"/>
</dbReference>
<evidence type="ECO:0000256" key="11">
    <source>
        <dbReference type="ARBA" id="ARBA00079049"/>
    </source>
</evidence>
<keyword evidence="2" id="KW-0813">Transport</keyword>
<comment type="subcellular location">
    <subcellularLocation>
        <location evidence="1">Cytoplasm</location>
    </subcellularLocation>
</comment>
<reference evidence="13" key="2">
    <citation type="submission" date="2025-08" db="UniProtKB">
        <authorList>
            <consortium name="Ensembl"/>
        </authorList>
    </citation>
    <scope>IDENTIFICATION</scope>
</reference>
<protein>
    <recommendedName>
        <fullName evidence="9">Phosphatidylcholine transfer protein</fullName>
    </recommendedName>
    <alternativeName>
        <fullName evidence="11">START domain-containing protein 2</fullName>
    </alternativeName>
    <alternativeName>
        <fullName evidence="10">StAR-related lipid transfer protein 2</fullName>
    </alternativeName>
</protein>
<dbReference type="InterPro" id="IPR002913">
    <property type="entry name" value="START_lipid-bd_dom"/>
</dbReference>
<proteinExistence type="predicted"/>
<dbReference type="FunFam" id="3.30.530.20:FF:000017">
    <property type="entry name" value="Phosphatidylcholine transfer protein, putative"/>
    <property type="match status" value="1"/>
</dbReference>
<organism evidence="13 14">
    <name type="scientific">Echeneis naucrates</name>
    <name type="common">Live sharksucker</name>
    <dbReference type="NCBI Taxonomy" id="173247"/>
    <lineage>
        <taxon>Eukaryota</taxon>
        <taxon>Metazoa</taxon>
        <taxon>Chordata</taxon>
        <taxon>Craniata</taxon>
        <taxon>Vertebrata</taxon>
        <taxon>Euteleostomi</taxon>
        <taxon>Actinopterygii</taxon>
        <taxon>Neopterygii</taxon>
        <taxon>Teleostei</taxon>
        <taxon>Neoteleostei</taxon>
        <taxon>Acanthomorphata</taxon>
        <taxon>Carangaria</taxon>
        <taxon>Carangiformes</taxon>
        <taxon>Echeneidae</taxon>
        <taxon>Echeneis</taxon>
    </lineage>
</organism>
<dbReference type="GO" id="GO:0031210">
    <property type="term" value="F:phosphatidylcholine binding"/>
    <property type="evidence" value="ECO:0007669"/>
    <property type="project" value="TreeGrafter"/>
</dbReference>
<accession>A0A665T7Y7</accession>
<evidence type="ECO:0000256" key="10">
    <source>
        <dbReference type="ARBA" id="ARBA00077188"/>
    </source>
</evidence>
<feature type="domain" description="START" evidence="12">
    <location>
        <begin position="39"/>
        <end position="222"/>
    </location>
</feature>
<keyword evidence="4" id="KW-0597">Phosphoprotein</keyword>
<keyword evidence="6" id="KW-0445">Lipid transport</keyword>
<evidence type="ECO:0000256" key="7">
    <source>
        <dbReference type="ARBA" id="ARBA00023121"/>
    </source>
</evidence>
<dbReference type="Pfam" id="PF01852">
    <property type="entry name" value="START"/>
    <property type="match status" value="1"/>
</dbReference>
<dbReference type="PANTHER" id="PTHR19308:SF39">
    <property type="entry name" value="PHOSPHATIDYLCHOLINE TRANSFER PROTEIN"/>
    <property type="match status" value="1"/>
</dbReference>
<evidence type="ECO:0000256" key="9">
    <source>
        <dbReference type="ARBA" id="ARBA00069061"/>
    </source>
</evidence>
<keyword evidence="3" id="KW-0963">Cytoplasm</keyword>
<dbReference type="AlphaFoldDB" id="A0A665T7Y7"/>
<dbReference type="Ensembl" id="ENSENLT00000006144.1">
    <property type="protein sequence ID" value="ENSENLP00000005864.1"/>
    <property type="gene ID" value="ENSENLG00000002835.1"/>
</dbReference>
<dbReference type="PROSITE" id="PS50848">
    <property type="entry name" value="START"/>
    <property type="match status" value="1"/>
</dbReference>
<evidence type="ECO:0000256" key="6">
    <source>
        <dbReference type="ARBA" id="ARBA00023055"/>
    </source>
</evidence>
<evidence type="ECO:0000256" key="3">
    <source>
        <dbReference type="ARBA" id="ARBA00022490"/>
    </source>
</evidence>
<dbReference type="PANTHER" id="PTHR19308">
    <property type="entry name" value="PHOSPHATIDYLCHOLINE TRANSFER PROTEIN"/>
    <property type="match status" value="1"/>
</dbReference>
<gene>
    <name evidence="13" type="primary">pctp</name>
</gene>
<dbReference type="InParanoid" id="A0A665T7Y7"/>
<dbReference type="Gene3D" id="3.30.530.20">
    <property type="match status" value="1"/>
</dbReference>
<reference evidence="13" key="1">
    <citation type="submission" date="2021-04" db="EMBL/GenBank/DDBJ databases">
        <authorList>
            <consortium name="Wellcome Sanger Institute Data Sharing"/>
        </authorList>
    </citation>
    <scope>NUCLEOTIDE SEQUENCE [LARGE SCALE GENOMIC DNA]</scope>
</reference>
<dbReference type="InterPro" id="IPR051213">
    <property type="entry name" value="START_lipid_transfer"/>
</dbReference>
<keyword evidence="14" id="KW-1185">Reference proteome</keyword>
<dbReference type="InterPro" id="IPR023393">
    <property type="entry name" value="START-like_dom_sf"/>
</dbReference>
<dbReference type="SUPFAM" id="SSF55961">
    <property type="entry name" value="Bet v1-like"/>
    <property type="match status" value="1"/>
</dbReference>
<evidence type="ECO:0000256" key="1">
    <source>
        <dbReference type="ARBA" id="ARBA00004496"/>
    </source>
</evidence>
<evidence type="ECO:0000256" key="8">
    <source>
        <dbReference type="ARBA" id="ARBA00063535"/>
    </source>
</evidence>